<evidence type="ECO:0000313" key="5">
    <source>
        <dbReference type="Proteomes" id="UP000288293"/>
    </source>
</evidence>
<dbReference type="InterPro" id="IPR007448">
    <property type="entry name" value="Sigma70_reg_Rsd_AlgQ"/>
</dbReference>
<evidence type="ECO:0000313" key="4">
    <source>
        <dbReference type="EMBL" id="RUO24066.1"/>
    </source>
</evidence>
<dbReference type="RefSeq" id="WP_126804487.1">
    <property type="nucleotide sequence ID" value="NZ_PIPL01000003.1"/>
</dbReference>
<protein>
    <submittedName>
        <fullName evidence="4">Sigma D regulator</fullName>
    </submittedName>
</protein>
<gene>
    <name evidence="4" type="ORF">CWE09_13055</name>
</gene>
<evidence type="ECO:0000256" key="1">
    <source>
        <dbReference type="ARBA" id="ARBA00023015"/>
    </source>
</evidence>
<sequence>MLSRNEHAQKRWGGHHQALDHWLEERQELLILYCQMAGLPPYGRDSESLPTADQIKHFCEILVDYVSTGHFEIYSHLIENAKISDEKAYALSQQVYPLISVTTEQALNFNDNYAEINDDDALPKFDQDLSTLGEALEMRMELEDKLLNMLEEQQALLG</sequence>
<accession>A0A432W428</accession>
<comment type="caution">
    <text evidence="4">The sequence shown here is derived from an EMBL/GenBank/DDBJ whole genome shotgun (WGS) entry which is preliminary data.</text>
</comment>
<reference evidence="4 5" key="1">
    <citation type="journal article" date="2011" name="Front. Microbiol.">
        <title>Genomic signatures of strain selection and enhancement in Bacillus atrophaeus var. globigii, a historical biowarfare simulant.</title>
        <authorList>
            <person name="Gibbons H.S."/>
            <person name="Broomall S.M."/>
            <person name="McNew L.A."/>
            <person name="Daligault H."/>
            <person name="Chapman C."/>
            <person name="Bruce D."/>
            <person name="Karavis M."/>
            <person name="Krepps M."/>
            <person name="McGregor P.A."/>
            <person name="Hong C."/>
            <person name="Park K.H."/>
            <person name="Akmal A."/>
            <person name="Feldman A."/>
            <person name="Lin J.S."/>
            <person name="Chang W.E."/>
            <person name="Higgs B.W."/>
            <person name="Demirev P."/>
            <person name="Lindquist J."/>
            <person name="Liem A."/>
            <person name="Fochler E."/>
            <person name="Read T.D."/>
            <person name="Tapia R."/>
            <person name="Johnson S."/>
            <person name="Bishop-Lilly K.A."/>
            <person name="Detter C."/>
            <person name="Han C."/>
            <person name="Sozhamannan S."/>
            <person name="Rosenzweig C.N."/>
            <person name="Skowronski E.W."/>
        </authorList>
    </citation>
    <scope>NUCLEOTIDE SEQUENCE [LARGE SCALE GENOMIC DNA]</scope>
    <source>
        <strain evidence="4 5">MLST1</strain>
    </source>
</reference>
<keyword evidence="5" id="KW-1185">Reference proteome</keyword>
<dbReference type="Gene3D" id="1.20.120.1370">
    <property type="entry name" value="Regulator of RNA polymerase sigma(70) subunit, domain 4"/>
    <property type="match status" value="1"/>
</dbReference>
<name>A0A432W428_9GAMM</name>
<dbReference type="NCBIfam" id="NF008723">
    <property type="entry name" value="PRK11718.1"/>
    <property type="match status" value="1"/>
</dbReference>
<dbReference type="InterPro" id="IPR038309">
    <property type="entry name" value="Rsd/AlgQ_sf"/>
</dbReference>
<dbReference type="GO" id="GO:0006355">
    <property type="term" value="P:regulation of DNA-templated transcription"/>
    <property type="evidence" value="ECO:0007669"/>
    <property type="project" value="InterPro"/>
</dbReference>
<dbReference type="AlphaFoldDB" id="A0A432W428"/>
<dbReference type="Pfam" id="PF04353">
    <property type="entry name" value="Rsd_AlgQ"/>
    <property type="match status" value="1"/>
</dbReference>
<dbReference type="PIRSF" id="PIRSF016548">
    <property type="entry name" value="Rsd_AlgQ"/>
    <property type="match status" value="1"/>
</dbReference>
<dbReference type="OrthoDB" id="5567237at2"/>
<evidence type="ECO:0000256" key="3">
    <source>
        <dbReference type="RuleBase" id="RU004409"/>
    </source>
</evidence>
<comment type="similarity">
    <text evidence="3">Belongs to the Rsd/AlgQ family.</text>
</comment>
<proteinExistence type="inferred from homology"/>
<evidence type="ECO:0000256" key="2">
    <source>
        <dbReference type="ARBA" id="ARBA00023163"/>
    </source>
</evidence>
<keyword evidence="2 3" id="KW-0804">Transcription</keyword>
<dbReference type="EMBL" id="PIPL01000003">
    <property type="protein sequence ID" value="RUO24066.1"/>
    <property type="molecule type" value="Genomic_DNA"/>
</dbReference>
<keyword evidence="1 3" id="KW-0805">Transcription regulation</keyword>
<organism evidence="4 5">
    <name type="scientific">Aliidiomarina minuta</name>
    <dbReference type="NCBI Taxonomy" id="880057"/>
    <lineage>
        <taxon>Bacteria</taxon>
        <taxon>Pseudomonadati</taxon>
        <taxon>Pseudomonadota</taxon>
        <taxon>Gammaproteobacteria</taxon>
        <taxon>Alteromonadales</taxon>
        <taxon>Idiomarinaceae</taxon>
        <taxon>Aliidiomarina</taxon>
    </lineage>
</organism>
<dbReference type="Proteomes" id="UP000288293">
    <property type="component" value="Unassembled WGS sequence"/>
</dbReference>